<comment type="caution">
    <text evidence="8">The sequence shown here is derived from an EMBL/GenBank/DDBJ whole genome shotgun (WGS) entry which is preliminary data.</text>
</comment>
<feature type="region of interest" description="Disordered" evidence="6">
    <location>
        <begin position="24"/>
        <end position="45"/>
    </location>
</feature>
<accession>A0ABU8Q6Q8</accession>
<sequence>MQKLLAGALGAVLVMIAPAASAQARHDPAPHAQGQHQQSRTTVRTVTRTTTTTRGNSYGNWNNGWGARPGAPTAAYRGRQNDWYRHVRACQQRFRSYNSRTDSYTVRRGVTRRCTL</sequence>
<comment type="similarity">
    <text evidence="1">Belongs to the BA14k family.</text>
</comment>
<comment type="function">
    <text evidence="5">Has immunoglobulin-binding and hemagglutination properties, and can bind to mannose. Essential for virulence. May be involved in LPS biosynthesis or polysaccharide transport.</text>
</comment>
<evidence type="ECO:0000313" key="8">
    <source>
        <dbReference type="EMBL" id="MEJ5095211.1"/>
    </source>
</evidence>
<keyword evidence="9" id="KW-1185">Reference proteome</keyword>
<evidence type="ECO:0000313" key="9">
    <source>
        <dbReference type="Proteomes" id="UP001380365"/>
    </source>
</evidence>
<evidence type="ECO:0000256" key="4">
    <source>
        <dbReference type="ARBA" id="ARBA00022734"/>
    </source>
</evidence>
<reference evidence="8 9" key="1">
    <citation type="submission" date="2023-12" db="EMBL/GenBank/DDBJ databases">
        <title>Gut-associated functions are favored during microbiome assembly across C. elegans life.</title>
        <authorList>
            <person name="Zimmermann J."/>
        </authorList>
    </citation>
    <scope>NUCLEOTIDE SEQUENCE [LARGE SCALE GENOMIC DNA]</scope>
    <source>
        <strain evidence="8 9">JUb134</strain>
    </source>
</reference>
<proteinExistence type="inferred from homology"/>
<keyword evidence="3" id="KW-1003">Cell membrane</keyword>
<keyword evidence="3" id="KW-0472">Membrane</keyword>
<organism evidence="8 9">
    <name type="scientific">Sphingomonas molluscorum</name>
    <dbReference type="NCBI Taxonomy" id="418184"/>
    <lineage>
        <taxon>Bacteria</taxon>
        <taxon>Pseudomonadati</taxon>
        <taxon>Pseudomonadota</taxon>
        <taxon>Alphaproteobacteria</taxon>
        <taxon>Sphingomonadales</taxon>
        <taxon>Sphingomonadaceae</taxon>
        <taxon>Sphingomonas</taxon>
    </lineage>
</organism>
<evidence type="ECO:0000256" key="1">
    <source>
        <dbReference type="ARBA" id="ARBA00010270"/>
    </source>
</evidence>
<protein>
    <recommendedName>
        <fullName evidence="2">Lectin-like protein BA14k</fullName>
    </recommendedName>
</protein>
<evidence type="ECO:0000256" key="5">
    <source>
        <dbReference type="ARBA" id="ARBA00025321"/>
    </source>
</evidence>
<keyword evidence="7" id="KW-0732">Signal</keyword>
<name>A0ABU8Q6Q8_9SPHN</name>
<evidence type="ECO:0000256" key="3">
    <source>
        <dbReference type="ARBA" id="ARBA00022475"/>
    </source>
</evidence>
<dbReference type="RefSeq" id="WP_132881937.1">
    <property type="nucleotide sequence ID" value="NZ_JBBGZA010000001.1"/>
</dbReference>
<gene>
    <name evidence="8" type="ORF">WH159_11770</name>
</gene>
<evidence type="ECO:0000256" key="6">
    <source>
        <dbReference type="SAM" id="MobiDB-lite"/>
    </source>
</evidence>
<feature type="signal peptide" evidence="7">
    <location>
        <begin position="1"/>
        <end position="22"/>
    </location>
</feature>
<feature type="chain" id="PRO_5047377845" description="Lectin-like protein BA14k" evidence="7">
    <location>
        <begin position="23"/>
        <end position="116"/>
    </location>
</feature>
<dbReference type="InterPro" id="IPR012413">
    <property type="entry name" value="BA14K"/>
</dbReference>
<evidence type="ECO:0000256" key="7">
    <source>
        <dbReference type="SAM" id="SignalP"/>
    </source>
</evidence>
<dbReference type="Pfam" id="PF07886">
    <property type="entry name" value="BA14K"/>
    <property type="match status" value="1"/>
</dbReference>
<keyword evidence="4" id="KW-0430">Lectin</keyword>
<dbReference type="EMBL" id="JBBGZA010000001">
    <property type="protein sequence ID" value="MEJ5095211.1"/>
    <property type="molecule type" value="Genomic_DNA"/>
</dbReference>
<evidence type="ECO:0000256" key="2">
    <source>
        <dbReference type="ARBA" id="ARBA00020552"/>
    </source>
</evidence>
<dbReference type="Proteomes" id="UP001380365">
    <property type="component" value="Unassembled WGS sequence"/>
</dbReference>